<reference evidence="4" key="1">
    <citation type="submission" date="2021-02" db="EMBL/GenBank/DDBJ databases">
        <title>Comparative genomics reveals that relaxation of natural selection precedes convergent phenotypic evolution of cavefish.</title>
        <authorList>
            <person name="Peng Z."/>
        </authorList>
    </citation>
    <scope>NUCLEOTIDE SEQUENCE</scope>
    <source>
        <tissue evidence="4">Muscle</tissue>
    </source>
</reference>
<accession>A0A9W7X2M3</accession>
<keyword evidence="4" id="KW-0378">Hydrolase</keyword>
<feature type="region of interest" description="Disordered" evidence="2">
    <location>
        <begin position="106"/>
        <end position="140"/>
    </location>
</feature>
<dbReference type="PANTHER" id="PTHR21646">
    <property type="entry name" value="UBIQUITIN CARBOXYL-TERMINAL HYDROLASE"/>
    <property type="match status" value="1"/>
</dbReference>
<feature type="compositionally biased region" description="Polar residues" evidence="2">
    <location>
        <begin position="207"/>
        <end position="231"/>
    </location>
</feature>
<dbReference type="InterPro" id="IPR038765">
    <property type="entry name" value="Papain-like_cys_pep_sf"/>
</dbReference>
<evidence type="ECO:0000256" key="1">
    <source>
        <dbReference type="ARBA" id="ARBA00022670"/>
    </source>
</evidence>
<dbReference type="InterPro" id="IPR012337">
    <property type="entry name" value="RNaseH-like_sf"/>
</dbReference>
<name>A0A9W7X2M3_TRIRA</name>
<feature type="region of interest" description="Disordered" evidence="2">
    <location>
        <begin position="206"/>
        <end position="271"/>
    </location>
</feature>
<keyword evidence="1" id="KW-0645">Protease</keyword>
<sequence length="415" mass="46184">ERPVLWAVSLVARRITKEISSSDSSVADVIPLLAALKRLLNKEAETDHGVKTTKSALLEAVSTRFSQVESEPLYCIATVLDPRYKDNYFDVGKKQRTREMIQAELEPLGDVDGQGTHSAGEAGNNTDRKRARTTDEPHTSSLSDMFEEILQENIPNVLQRTSSTAQQLDCYLSDVPIPRSNNPLEYWRNNQSRFPDLAQMARRYLSAPSTSTDNSNPDIQVSSSTRSQSPAANEGISSRLSNSPPKSSMWPNLSSAHKKMHSFTPPKSKRQRKYRSIISEVFDGTIISSVQCLTCDRVSVTLENFQDISLPIPGKEDLAKLHSSSHQTALVKAGSCGEAYAPQGWIAFVMEYIKSWFWGPVVTLQDCLAAFFARDELKGDNMYSCEKCKKLRNGVKFCKVQSLPEGTLNHALNCI</sequence>
<feature type="compositionally biased region" description="Low complexity" evidence="2">
    <location>
        <begin position="237"/>
        <end position="248"/>
    </location>
</feature>
<organism evidence="4 5">
    <name type="scientific">Triplophysa rosa</name>
    <name type="common">Cave loach</name>
    <dbReference type="NCBI Taxonomy" id="992332"/>
    <lineage>
        <taxon>Eukaryota</taxon>
        <taxon>Metazoa</taxon>
        <taxon>Chordata</taxon>
        <taxon>Craniata</taxon>
        <taxon>Vertebrata</taxon>
        <taxon>Euteleostomi</taxon>
        <taxon>Actinopterygii</taxon>
        <taxon>Neopterygii</taxon>
        <taxon>Teleostei</taxon>
        <taxon>Ostariophysi</taxon>
        <taxon>Cypriniformes</taxon>
        <taxon>Nemacheilidae</taxon>
        <taxon>Triplophysa</taxon>
    </lineage>
</organism>
<dbReference type="Pfam" id="PF05699">
    <property type="entry name" value="Dimer_Tnp_hAT"/>
    <property type="match status" value="1"/>
</dbReference>
<protein>
    <submittedName>
        <fullName evidence="4">Ubiquitin carboxyl-terminal hydrolase 33</fullName>
    </submittedName>
</protein>
<dbReference type="SUPFAM" id="SSF53098">
    <property type="entry name" value="Ribonuclease H-like"/>
    <property type="match status" value="1"/>
</dbReference>
<dbReference type="InterPro" id="IPR008906">
    <property type="entry name" value="HATC_C_dom"/>
</dbReference>
<comment type="caution">
    <text evidence="4">The sequence shown here is derived from an EMBL/GenBank/DDBJ whole genome shotgun (WGS) entry which is preliminary data.</text>
</comment>
<keyword evidence="5" id="KW-1185">Reference proteome</keyword>
<dbReference type="GO" id="GO:0008233">
    <property type="term" value="F:peptidase activity"/>
    <property type="evidence" value="ECO:0007669"/>
    <property type="project" value="UniProtKB-KW"/>
</dbReference>
<feature type="non-terminal residue" evidence="4">
    <location>
        <position position="415"/>
    </location>
</feature>
<dbReference type="GO" id="GO:0046983">
    <property type="term" value="F:protein dimerization activity"/>
    <property type="evidence" value="ECO:0007669"/>
    <property type="project" value="InterPro"/>
</dbReference>
<dbReference type="PANTHER" id="PTHR21646:SF32">
    <property type="entry name" value="UBIQUITIN CARBOXYL-TERMINAL HYDROLASE 33"/>
    <property type="match status" value="1"/>
</dbReference>
<evidence type="ECO:0000259" key="3">
    <source>
        <dbReference type="Pfam" id="PF05699"/>
    </source>
</evidence>
<feature type="compositionally biased region" description="Basic and acidic residues" evidence="2">
    <location>
        <begin position="126"/>
        <end position="138"/>
    </location>
</feature>
<dbReference type="Proteomes" id="UP001059041">
    <property type="component" value="Linkage Group LG2"/>
</dbReference>
<dbReference type="AlphaFoldDB" id="A0A9W7X2M3"/>
<dbReference type="EMBL" id="JAFHDT010000002">
    <property type="protein sequence ID" value="KAI7813452.1"/>
    <property type="molecule type" value="Genomic_DNA"/>
</dbReference>
<gene>
    <name evidence="4" type="ORF">IRJ41_016962</name>
</gene>
<feature type="compositionally biased region" description="Basic residues" evidence="2">
    <location>
        <begin position="256"/>
        <end position="271"/>
    </location>
</feature>
<evidence type="ECO:0000256" key="2">
    <source>
        <dbReference type="SAM" id="MobiDB-lite"/>
    </source>
</evidence>
<proteinExistence type="predicted"/>
<dbReference type="SUPFAM" id="SSF54001">
    <property type="entry name" value="Cysteine proteinases"/>
    <property type="match status" value="1"/>
</dbReference>
<feature type="domain" description="HAT C-terminal dimerisation" evidence="3">
    <location>
        <begin position="168"/>
        <end position="213"/>
    </location>
</feature>
<evidence type="ECO:0000313" key="5">
    <source>
        <dbReference type="Proteomes" id="UP001059041"/>
    </source>
</evidence>
<dbReference type="Gene3D" id="3.90.70.10">
    <property type="entry name" value="Cysteine proteinases"/>
    <property type="match status" value="1"/>
</dbReference>
<dbReference type="GO" id="GO:0006508">
    <property type="term" value="P:proteolysis"/>
    <property type="evidence" value="ECO:0007669"/>
    <property type="project" value="UniProtKB-KW"/>
</dbReference>
<dbReference type="InterPro" id="IPR050185">
    <property type="entry name" value="Ub_carboxyl-term_hydrolase"/>
</dbReference>
<evidence type="ECO:0000313" key="4">
    <source>
        <dbReference type="EMBL" id="KAI7813452.1"/>
    </source>
</evidence>